<dbReference type="InterPro" id="IPR036271">
    <property type="entry name" value="Tet_transcr_reg_TetR-rel_C_sf"/>
</dbReference>
<dbReference type="AlphaFoldDB" id="A0A918Z9Y8"/>
<evidence type="ECO:0000256" key="3">
    <source>
        <dbReference type="ARBA" id="ARBA00023163"/>
    </source>
</evidence>
<keyword evidence="1" id="KW-0805">Transcription regulation</keyword>
<dbReference type="GO" id="GO:0000976">
    <property type="term" value="F:transcription cis-regulatory region binding"/>
    <property type="evidence" value="ECO:0007669"/>
    <property type="project" value="TreeGrafter"/>
</dbReference>
<feature type="DNA-binding region" description="H-T-H motif" evidence="4">
    <location>
        <begin position="37"/>
        <end position="56"/>
    </location>
</feature>
<evidence type="ECO:0000313" key="7">
    <source>
        <dbReference type="Proteomes" id="UP000603227"/>
    </source>
</evidence>
<name>A0A918Z9Y8_9ACTN</name>
<reference evidence="6" key="1">
    <citation type="journal article" date="2014" name="Int. J. Syst. Evol. Microbiol.">
        <title>Complete genome sequence of Corynebacterium casei LMG S-19264T (=DSM 44701T), isolated from a smear-ripened cheese.</title>
        <authorList>
            <consortium name="US DOE Joint Genome Institute (JGI-PGF)"/>
            <person name="Walter F."/>
            <person name="Albersmeier A."/>
            <person name="Kalinowski J."/>
            <person name="Ruckert C."/>
        </authorList>
    </citation>
    <scope>NUCLEOTIDE SEQUENCE</scope>
    <source>
        <strain evidence="6">CGMCC 4.7403</strain>
    </source>
</reference>
<dbReference type="Gene3D" id="1.10.10.60">
    <property type="entry name" value="Homeodomain-like"/>
    <property type="match status" value="1"/>
</dbReference>
<sequence>MTQNARAMGRPRDPQVDHRVAEAAVALFGEEGWSSFSIESVARRAGVGKASVYLRWSSKEQLLADALTQSLGRIEDVDTGTVRGDLVRLVRQLLELFTGEHADAALRLGLEARRTPGLAERYEAMAEAQILAARAMVHRGMDRGELPRDTSVTLLLDALCGGAMNHALATPARLRAELPKHAGEYAEALVDFILASVLTKA</sequence>
<dbReference type="Pfam" id="PF00440">
    <property type="entry name" value="TetR_N"/>
    <property type="match status" value="1"/>
</dbReference>
<keyword evidence="3" id="KW-0804">Transcription</keyword>
<organism evidence="6 7">
    <name type="scientific">Streptomyces capitiformicae</name>
    <dbReference type="NCBI Taxonomy" id="2014920"/>
    <lineage>
        <taxon>Bacteria</taxon>
        <taxon>Bacillati</taxon>
        <taxon>Actinomycetota</taxon>
        <taxon>Actinomycetes</taxon>
        <taxon>Kitasatosporales</taxon>
        <taxon>Streptomycetaceae</taxon>
        <taxon>Streptomyces</taxon>
    </lineage>
</organism>
<dbReference type="SUPFAM" id="SSF46689">
    <property type="entry name" value="Homeodomain-like"/>
    <property type="match status" value="1"/>
</dbReference>
<evidence type="ECO:0000256" key="4">
    <source>
        <dbReference type="PROSITE-ProRule" id="PRU00335"/>
    </source>
</evidence>
<accession>A0A918Z9Y8</accession>
<dbReference type="InterPro" id="IPR050109">
    <property type="entry name" value="HTH-type_TetR-like_transc_reg"/>
</dbReference>
<dbReference type="EMBL" id="BNAT01000025">
    <property type="protein sequence ID" value="GHE41659.1"/>
    <property type="molecule type" value="Genomic_DNA"/>
</dbReference>
<dbReference type="GO" id="GO:0003700">
    <property type="term" value="F:DNA-binding transcription factor activity"/>
    <property type="evidence" value="ECO:0007669"/>
    <property type="project" value="TreeGrafter"/>
</dbReference>
<gene>
    <name evidence="6" type="ORF">GCM10017771_61000</name>
</gene>
<dbReference type="InterPro" id="IPR011075">
    <property type="entry name" value="TetR_C"/>
</dbReference>
<keyword evidence="2 4" id="KW-0238">DNA-binding</keyword>
<dbReference type="PROSITE" id="PS50977">
    <property type="entry name" value="HTH_TETR_2"/>
    <property type="match status" value="1"/>
</dbReference>
<dbReference type="SUPFAM" id="SSF48498">
    <property type="entry name" value="Tetracyclin repressor-like, C-terminal domain"/>
    <property type="match status" value="1"/>
</dbReference>
<dbReference type="Proteomes" id="UP000603227">
    <property type="component" value="Unassembled WGS sequence"/>
</dbReference>
<evidence type="ECO:0000256" key="2">
    <source>
        <dbReference type="ARBA" id="ARBA00023125"/>
    </source>
</evidence>
<dbReference type="PRINTS" id="PR00455">
    <property type="entry name" value="HTHTETR"/>
</dbReference>
<evidence type="ECO:0000256" key="1">
    <source>
        <dbReference type="ARBA" id="ARBA00023015"/>
    </source>
</evidence>
<proteinExistence type="predicted"/>
<protein>
    <submittedName>
        <fullName evidence="6">TetR family transcriptional regulator</fullName>
    </submittedName>
</protein>
<feature type="domain" description="HTH tetR-type" evidence="5">
    <location>
        <begin position="14"/>
        <end position="74"/>
    </location>
</feature>
<evidence type="ECO:0000259" key="5">
    <source>
        <dbReference type="PROSITE" id="PS50977"/>
    </source>
</evidence>
<evidence type="ECO:0000313" key="6">
    <source>
        <dbReference type="EMBL" id="GHE41659.1"/>
    </source>
</evidence>
<dbReference type="PANTHER" id="PTHR30055">
    <property type="entry name" value="HTH-TYPE TRANSCRIPTIONAL REGULATOR RUTR"/>
    <property type="match status" value="1"/>
</dbReference>
<dbReference type="InterPro" id="IPR001647">
    <property type="entry name" value="HTH_TetR"/>
</dbReference>
<dbReference type="RefSeq" id="WP_208921474.1">
    <property type="nucleotide sequence ID" value="NZ_BNAT01000025.1"/>
</dbReference>
<dbReference type="Gene3D" id="1.10.357.10">
    <property type="entry name" value="Tetracycline Repressor, domain 2"/>
    <property type="match status" value="1"/>
</dbReference>
<dbReference type="Pfam" id="PF16859">
    <property type="entry name" value="TetR_C_11"/>
    <property type="match status" value="1"/>
</dbReference>
<keyword evidence="7" id="KW-1185">Reference proteome</keyword>
<reference evidence="6" key="2">
    <citation type="submission" date="2020-09" db="EMBL/GenBank/DDBJ databases">
        <authorList>
            <person name="Sun Q."/>
            <person name="Zhou Y."/>
        </authorList>
    </citation>
    <scope>NUCLEOTIDE SEQUENCE</scope>
    <source>
        <strain evidence="6">CGMCC 4.7403</strain>
    </source>
</reference>
<dbReference type="InterPro" id="IPR009057">
    <property type="entry name" value="Homeodomain-like_sf"/>
</dbReference>
<dbReference type="PANTHER" id="PTHR30055:SF148">
    <property type="entry name" value="TETR-FAMILY TRANSCRIPTIONAL REGULATOR"/>
    <property type="match status" value="1"/>
</dbReference>
<comment type="caution">
    <text evidence="6">The sequence shown here is derived from an EMBL/GenBank/DDBJ whole genome shotgun (WGS) entry which is preliminary data.</text>
</comment>